<evidence type="ECO:0000313" key="1">
    <source>
        <dbReference type="EMBL" id="SDN11465.1"/>
    </source>
</evidence>
<dbReference type="EMBL" id="FNHI01000019">
    <property type="protein sequence ID" value="SDN11465.1"/>
    <property type="molecule type" value="Genomic_DNA"/>
</dbReference>
<evidence type="ECO:0000313" key="2">
    <source>
        <dbReference type="Proteomes" id="UP000199063"/>
    </source>
</evidence>
<dbReference type="STRING" id="1196353.SAMN05444921_11986"/>
<protein>
    <submittedName>
        <fullName evidence="1">Uncharacterized protein</fullName>
    </submittedName>
</protein>
<organism evidence="1 2">
    <name type="scientific">Streptomyces wuyuanensis</name>
    <dbReference type="NCBI Taxonomy" id="1196353"/>
    <lineage>
        <taxon>Bacteria</taxon>
        <taxon>Bacillati</taxon>
        <taxon>Actinomycetota</taxon>
        <taxon>Actinomycetes</taxon>
        <taxon>Kitasatosporales</taxon>
        <taxon>Streptomycetaceae</taxon>
        <taxon>Streptomyces</taxon>
    </lineage>
</organism>
<reference evidence="2" key="1">
    <citation type="submission" date="2016-10" db="EMBL/GenBank/DDBJ databases">
        <authorList>
            <person name="Varghese N."/>
            <person name="Submissions S."/>
        </authorList>
    </citation>
    <scope>NUCLEOTIDE SEQUENCE [LARGE SCALE GENOMIC DNA]</scope>
    <source>
        <strain evidence="2">CGMCC 4.7042</strain>
    </source>
</reference>
<proteinExistence type="predicted"/>
<dbReference type="RefSeq" id="WP_167746082.1">
    <property type="nucleotide sequence ID" value="NZ_FNHI01000019.1"/>
</dbReference>
<sequence length="58" mass="6930">MEQEHKTADEAGAARRLRFSRLPERIRWDDMVEERPAVTHDSARFAYNPDEWLVRTCL</sequence>
<dbReference type="Proteomes" id="UP000199063">
    <property type="component" value="Unassembled WGS sequence"/>
</dbReference>
<gene>
    <name evidence="1" type="ORF">SAMN05444921_11986</name>
</gene>
<name>A0A1G9YS53_9ACTN</name>
<dbReference type="GeneID" id="96657135"/>
<dbReference type="AlphaFoldDB" id="A0A1G9YS53"/>
<keyword evidence="2" id="KW-1185">Reference proteome</keyword>
<accession>A0A1G9YS53</accession>